<dbReference type="GO" id="GO:0016740">
    <property type="term" value="F:transferase activity"/>
    <property type="evidence" value="ECO:0007669"/>
    <property type="project" value="UniProtKB-KW"/>
</dbReference>
<dbReference type="AlphaFoldDB" id="A0A4R4DTE3"/>
<dbReference type="RefSeq" id="WP_132284463.1">
    <property type="nucleotide sequence ID" value="NZ_SKBM01000002.1"/>
</dbReference>
<keyword evidence="2" id="KW-1185">Reference proteome</keyword>
<accession>A0A4R4DTE3</accession>
<comment type="caution">
    <text evidence="1">The sequence shown here is derived from an EMBL/GenBank/DDBJ whole genome shotgun (WGS) entry which is preliminary data.</text>
</comment>
<gene>
    <name evidence="1" type="ORF">EXY23_03220</name>
</gene>
<organism evidence="1 2">
    <name type="scientific">Roseicella aquatilis</name>
    <dbReference type="NCBI Taxonomy" id="2527868"/>
    <lineage>
        <taxon>Bacteria</taxon>
        <taxon>Pseudomonadati</taxon>
        <taxon>Pseudomonadota</taxon>
        <taxon>Alphaproteobacteria</taxon>
        <taxon>Acetobacterales</taxon>
        <taxon>Roseomonadaceae</taxon>
        <taxon>Roseicella</taxon>
    </lineage>
</organism>
<name>A0A4R4DTE3_9PROT</name>
<evidence type="ECO:0000313" key="1">
    <source>
        <dbReference type="EMBL" id="TCZ66099.1"/>
    </source>
</evidence>
<keyword evidence="1" id="KW-0808">Transferase</keyword>
<dbReference type="EMBL" id="SKBM01000002">
    <property type="protein sequence ID" value="TCZ66099.1"/>
    <property type="molecule type" value="Genomic_DNA"/>
</dbReference>
<dbReference type="SUPFAM" id="SSF81593">
    <property type="entry name" value="Nucleotidyltransferase substrate binding subunit/domain"/>
    <property type="match status" value="1"/>
</dbReference>
<sequence>MSSTPEERRFALGRALDRFGEALARDPAADPLVLDATIQRFEFCVDLFWRVLQDALRREGIAVASPRAAFRGAYAQGWLDQEAIWLAMIEDRNRTADTYREALAREVFARLPGHLAAMRAALARVPAA</sequence>
<dbReference type="Pfam" id="PF08780">
    <property type="entry name" value="NTase_sub_bind"/>
    <property type="match status" value="1"/>
</dbReference>
<dbReference type="NCBIfam" id="TIGR01987">
    <property type="entry name" value="HI0074"/>
    <property type="match status" value="1"/>
</dbReference>
<protein>
    <submittedName>
        <fullName evidence="1">Nucleotidyltransferase</fullName>
    </submittedName>
</protein>
<dbReference type="Gene3D" id="1.20.120.330">
    <property type="entry name" value="Nucleotidyltransferases domain 2"/>
    <property type="match status" value="1"/>
</dbReference>
<dbReference type="OrthoDB" id="9810452at2"/>
<dbReference type="InterPro" id="IPR010235">
    <property type="entry name" value="HepT"/>
</dbReference>
<proteinExistence type="predicted"/>
<dbReference type="Proteomes" id="UP000295023">
    <property type="component" value="Unassembled WGS sequence"/>
</dbReference>
<reference evidence="1 2" key="1">
    <citation type="submission" date="2019-03" db="EMBL/GenBank/DDBJ databases">
        <title>Paracraurococcus aquatilis NE82 genome sequence.</title>
        <authorList>
            <person name="Zhao Y."/>
            <person name="Du Z."/>
        </authorList>
    </citation>
    <scope>NUCLEOTIDE SEQUENCE [LARGE SCALE GENOMIC DNA]</scope>
    <source>
        <strain evidence="1 2">NE82</strain>
    </source>
</reference>
<evidence type="ECO:0000313" key="2">
    <source>
        <dbReference type="Proteomes" id="UP000295023"/>
    </source>
</evidence>